<keyword evidence="2" id="KW-0472">Membrane</keyword>
<feature type="transmembrane region" description="Helical" evidence="2">
    <location>
        <begin position="251"/>
        <end position="270"/>
    </location>
</feature>
<name>A0A8K1CQQ2_PYTOL</name>
<feature type="transmembrane region" description="Helical" evidence="2">
    <location>
        <begin position="177"/>
        <end position="200"/>
    </location>
</feature>
<feature type="transmembrane region" description="Helical" evidence="2">
    <location>
        <begin position="479"/>
        <end position="499"/>
    </location>
</feature>
<evidence type="ECO:0000256" key="2">
    <source>
        <dbReference type="SAM" id="Phobius"/>
    </source>
</evidence>
<feature type="transmembrane region" description="Helical" evidence="2">
    <location>
        <begin position="135"/>
        <end position="157"/>
    </location>
</feature>
<feature type="transmembrane region" description="Helical" evidence="2">
    <location>
        <begin position="505"/>
        <end position="526"/>
    </location>
</feature>
<dbReference type="OrthoDB" id="2126698at2759"/>
<evidence type="ECO:0000313" key="4">
    <source>
        <dbReference type="Proteomes" id="UP000794436"/>
    </source>
</evidence>
<dbReference type="GO" id="GO:0015297">
    <property type="term" value="F:antiporter activity"/>
    <property type="evidence" value="ECO:0007669"/>
    <property type="project" value="InterPro"/>
</dbReference>
<accession>A0A8K1CQQ2</accession>
<dbReference type="Proteomes" id="UP000794436">
    <property type="component" value="Unassembled WGS sequence"/>
</dbReference>
<feature type="transmembrane region" description="Helical" evidence="2">
    <location>
        <begin position="406"/>
        <end position="426"/>
    </location>
</feature>
<protein>
    <recommendedName>
        <fullName evidence="5">Protein DETOXIFICATION</fullName>
    </recommendedName>
</protein>
<dbReference type="GO" id="GO:0016020">
    <property type="term" value="C:membrane"/>
    <property type="evidence" value="ECO:0007669"/>
    <property type="project" value="InterPro"/>
</dbReference>
<dbReference type="PANTHER" id="PTHR11206">
    <property type="entry name" value="MULTIDRUG RESISTANCE PROTEIN"/>
    <property type="match status" value="1"/>
</dbReference>
<evidence type="ECO:0000313" key="3">
    <source>
        <dbReference type="EMBL" id="TMW66980.1"/>
    </source>
</evidence>
<gene>
    <name evidence="3" type="ORF">Poli38472_012096</name>
</gene>
<proteinExistence type="inferred from homology"/>
<dbReference type="Pfam" id="PF01554">
    <property type="entry name" value="MatE"/>
    <property type="match status" value="2"/>
</dbReference>
<dbReference type="EMBL" id="SPLM01000006">
    <property type="protein sequence ID" value="TMW66980.1"/>
    <property type="molecule type" value="Genomic_DNA"/>
</dbReference>
<feature type="transmembrane region" description="Helical" evidence="2">
    <location>
        <begin position="446"/>
        <end position="467"/>
    </location>
</feature>
<organism evidence="3 4">
    <name type="scientific">Pythium oligandrum</name>
    <name type="common">Mycoparasitic fungus</name>
    <dbReference type="NCBI Taxonomy" id="41045"/>
    <lineage>
        <taxon>Eukaryota</taxon>
        <taxon>Sar</taxon>
        <taxon>Stramenopiles</taxon>
        <taxon>Oomycota</taxon>
        <taxon>Peronosporomycetes</taxon>
        <taxon>Pythiales</taxon>
        <taxon>Pythiaceae</taxon>
        <taxon>Pythium</taxon>
    </lineage>
</organism>
<dbReference type="InterPro" id="IPR002528">
    <property type="entry name" value="MATE_fam"/>
</dbReference>
<reference evidence="3" key="1">
    <citation type="submission" date="2019-03" db="EMBL/GenBank/DDBJ databases">
        <title>Long read genome sequence of the mycoparasitic Pythium oligandrum ATCC 38472 isolated from sugarbeet rhizosphere.</title>
        <authorList>
            <person name="Gaulin E."/>
        </authorList>
    </citation>
    <scope>NUCLEOTIDE SEQUENCE</scope>
    <source>
        <strain evidence="3">ATCC 38472_TT</strain>
    </source>
</reference>
<keyword evidence="2" id="KW-1133">Transmembrane helix</keyword>
<keyword evidence="2" id="KW-0812">Transmembrane</keyword>
<feature type="transmembrane region" description="Helical" evidence="2">
    <location>
        <begin position="365"/>
        <end position="386"/>
    </location>
</feature>
<comment type="similarity">
    <text evidence="1">Belongs to the multi antimicrobial extrusion (MATE) (TC 2.A.66.1) family.</text>
</comment>
<sequence>MEAPRVAPLHQLDDRPLRLAIDEDYDGSVRVVVDVTSPATRNSTERTALLMAGESMRRAHEYVDLKTLVMQMTGAERRAVLQDASTPTMVFVKQETKEMAAMAVPLMLVVLLEQLPNVAIMAMLGQIDPAHSTEILAACGVAGIFQTVLFSGIARGLAGALDTVCAQSYGAKRYVEFWLYVQAGVLMLAACFPVMIAILLNGAQIAHWLGQDPAIAKKAAPLQAILLLTLPMFMIVLVQKSALQAQGVTKPLAAASLVSWVVALPAAYVLGFHTSLGYIGINLSSVLNYVVQALILHQIVKENEVYRTSWPGWRFDEAALLLRKLAPLGGSNLLMTSFQMLGLIMVSLLLGILPDPALPTAVNGIFSSVAVLSWAPMLGLCIAGTIRMGNALGAGQARRASVITQVLLGLSFSVATIGTIAIVSLAAPISRFFTADQEIVKATIKLFHSCAIVIPIVGSVFTLQGIFRACGEQWYGAKLLGACLLVLGAPLSVFLASHLELGIAGLWYGNCLGTVAMIVSTGLWLYRLNWDEMARNARLNTHLQPHAADTA</sequence>
<feature type="transmembrane region" description="Helical" evidence="2">
    <location>
        <begin position="220"/>
        <end position="239"/>
    </location>
</feature>
<dbReference type="GO" id="GO:0042910">
    <property type="term" value="F:xenobiotic transmembrane transporter activity"/>
    <property type="evidence" value="ECO:0007669"/>
    <property type="project" value="InterPro"/>
</dbReference>
<keyword evidence="4" id="KW-1185">Reference proteome</keyword>
<evidence type="ECO:0008006" key="5">
    <source>
        <dbReference type="Google" id="ProtNLM"/>
    </source>
</evidence>
<comment type="caution">
    <text evidence="3">The sequence shown here is derived from an EMBL/GenBank/DDBJ whole genome shotgun (WGS) entry which is preliminary data.</text>
</comment>
<feature type="transmembrane region" description="Helical" evidence="2">
    <location>
        <begin position="333"/>
        <end position="353"/>
    </location>
</feature>
<feature type="transmembrane region" description="Helical" evidence="2">
    <location>
        <begin position="99"/>
        <end position="123"/>
    </location>
</feature>
<evidence type="ECO:0000256" key="1">
    <source>
        <dbReference type="ARBA" id="ARBA00010199"/>
    </source>
</evidence>
<feature type="transmembrane region" description="Helical" evidence="2">
    <location>
        <begin position="276"/>
        <end position="297"/>
    </location>
</feature>
<dbReference type="AlphaFoldDB" id="A0A8K1CQQ2"/>